<proteinExistence type="predicted"/>
<dbReference type="RefSeq" id="WP_349299032.1">
    <property type="nucleotide sequence ID" value="NZ_JBEDNQ010000006.1"/>
</dbReference>
<dbReference type="Proteomes" id="UP001494902">
    <property type="component" value="Unassembled WGS sequence"/>
</dbReference>
<sequence length="61" mass="6375">MVTITDAALDGSRGTDEQGVKTRIINFPGPASPQRHGPAATASHGLTCTPNPEEPVNHKIN</sequence>
<comment type="caution">
    <text evidence="2">The sequence shown here is derived from an EMBL/GenBank/DDBJ whole genome shotgun (WGS) entry which is preliminary data.</text>
</comment>
<reference evidence="2 3" key="1">
    <citation type="submission" date="2024-03" db="EMBL/GenBank/DDBJ databases">
        <title>Draft genome sequence of Pseudonocardia nematodicida JCM 31783.</title>
        <authorList>
            <person name="Butdee W."/>
            <person name="Duangmal K."/>
        </authorList>
    </citation>
    <scope>NUCLEOTIDE SEQUENCE [LARGE SCALE GENOMIC DNA]</scope>
    <source>
        <strain evidence="2 3">JCM 31783</strain>
    </source>
</reference>
<evidence type="ECO:0000313" key="2">
    <source>
        <dbReference type="EMBL" id="MEQ3551954.1"/>
    </source>
</evidence>
<evidence type="ECO:0000313" key="3">
    <source>
        <dbReference type="Proteomes" id="UP001494902"/>
    </source>
</evidence>
<evidence type="ECO:0000256" key="1">
    <source>
        <dbReference type="SAM" id="MobiDB-lite"/>
    </source>
</evidence>
<gene>
    <name evidence="2" type="ORF">WIS52_15885</name>
</gene>
<name>A0ABV1KBV4_9PSEU</name>
<protein>
    <submittedName>
        <fullName evidence="2">Uncharacterized protein</fullName>
    </submittedName>
</protein>
<accession>A0ABV1KBV4</accession>
<organism evidence="2 3">
    <name type="scientific">Pseudonocardia nematodicida</name>
    <dbReference type="NCBI Taxonomy" id="1206997"/>
    <lineage>
        <taxon>Bacteria</taxon>
        <taxon>Bacillati</taxon>
        <taxon>Actinomycetota</taxon>
        <taxon>Actinomycetes</taxon>
        <taxon>Pseudonocardiales</taxon>
        <taxon>Pseudonocardiaceae</taxon>
        <taxon>Pseudonocardia</taxon>
    </lineage>
</organism>
<keyword evidence="3" id="KW-1185">Reference proteome</keyword>
<dbReference type="EMBL" id="JBEDNQ010000006">
    <property type="protein sequence ID" value="MEQ3551954.1"/>
    <property type="molecule type" value="Genomic_DNA"/>
</dbReference>
<feature type="region of interest" description="Disordered" evidence="1">
    <location>
        <begin position="1"/>
        <end position="61"/>
    </location>
</feature>